<evidence type="ECO:0000259" key="7">
    <source>
        <dbReference type="Pfam" id="PF00892"/>
    </source>
</evidence>
<accession>A0ABU6K5C6</accession>
<keyword evidence="3 6" id="KW-0812">Transmembrane</keyword>
<dbReference type="InterPro" id="IPR000620">
    <property type="entry name" value="EamA_dom"/>
</dbReference>
<keyword evidence="4 6" id="KW-1133">Transmembrane helix</keyword>
<comment type="subcellular location">
    <subcellularLocation>
        <location evidence="1">Cell membrane</location>
        <topology evidence="1">Multi-pass membrane protein</topology>
    </subcellularLocation>
</comment>
<feature type="transmembrane region" description="Helical" evidence="6">
    <location>
        <begin position="15"/>
        <end position="36"/>
    </location>
</feature>
<feature type="domain" description="EamA" evidence="7">
    <location>
        <begin position="158"/>
        <end position="293"/>
    </location>
</feature>
<keyword evidence="5 6" id="KW-0472">Membrane</keyword>
<evidence type="ECO:0000256" key="6">
    <source>
        <dbReference type="SAM" id="Phobius"/>
    </source>
</evidence>
<evidence type="ECO:0000256" key="4">
    <source>
        <dbReference type="ARBA" id="ARBA00022989"/>
    </source>
</evidence>
<comment type="caution">
    <text evidence="8">The sequence shown here is derived from an EMBL/GenBank/DDBJ whole genome shotgun (WGS) entry which is preliminary data.</text>
</comment>
<evidence type="ECO:0000256" key="1">
    <source>
        <dbReference type="ARBA" id="ARBA00004651"/>
    </source>
</evidence>
<dbReference type="Pfam" id="PF00892">
    <property type="entry name" value="EamA"/>
    <property type="match status" value="2"/>
</dbReference>
<dbReference type="SUPFAM" id="SSF103481">
    <property type="entry name" value="Multidrug resistance efflux transporter EmrE"/>
    <property type="match status" value="2"/>
</dbReference>
<feature type="transmembrane region" description="Helical" evidence="6">
    <location>
        <begin position="189"/>
        <end position="208"/>
    </location>
</feature>
<evidence type="ECO:0000256" key="5">
    <source>
        <dbReference type="ARBA" id="ARBA00023136"/>
    </source>
</evidence>
<reference evidence="8 9" key="1">
    <citation type="submission" date="2024-01" db="EMBL/GenBank/DDBJ databases">
        <title>Uliginosibacterium soil sp. nov.</title>
        <authorList>
            <person name="Lv Y."/>
        </authorList>
    </citation>
    <scope>NUCLEOTIDE SEQUENCE [LARGE SCALE GENOMIC DNA]</scope>
    <source>
        <strain evidence="8 9">H3</strain>
    </source>
</reference>
<dbReference type="InterPro" id="IPR037185">
    <property type="entry name" value="EmrE-like"/>
</dbReference>
<feature type="domain" description="EamA" evidence="7">
    <location>
        <begin position="14"/>
        <end position="145"/>
    </location>
</feature>
<evidence type="ECO:0000313" key="8">
    <source>
        <dbReference type="EMBL" id="MEC5386896.1"/>
    </source>
</evidence>
<evidence type="ECO:0000256" key="3">
    <source>
        <dbReference type="ARBA" id="ARBA00022692"/>
    </source>
</evidence>
<dbReference type="EMBL" id="JAYXHS010000002">
    <property type="protein sequence ID" value="MEC5386896.1"/>
    <property type="molecule type" value="Genomic_DNA"/>
</dbReference>
<feature type="transmembrane region" description="Helical" evidence="6">
    <location>
        <begin position="158"/>
        <end position="177"/>
    </location>
</feature>
<feature type="transmembrane region" description="Helical" evidence="6">
    <location>
        <begin position="276"/>
        <end position="294"/>
    </location>
</feature>
<feature type="transmembrane region" description="Helical" evidence="6">
    <location>
        <begin position="246"/>
        <end position="270"/>
    </location>
</feature>
<name>A0ABU6K5C6_9RHOO</name>
<proteinExistence type="predicted"/>
<evidence type="ECO:0000256" key="2">
    <source>
        <dbReference type="ARBA" id="ARBA00022475"/>
    </source>
</evidence>
<dbReference type="RefSeq" id="WP_327599852.1">
    <property type="nucleotide sequence ID" value="NZ_JAYXHS010000002.1"/>
</dbReference>
<organism evidence="8 9">
    <name type="scientific">Uliginosibacterium silvisoli</name>
    <dbReference type="NCBI Taxonomy" id="3114758"/>
    <lineage>
        <taxon>Bacteria</taxon>
        <taxon>Pseudomonadati</taxon>
        <taxon>Pseudomonadota</taxon>
        <taxon>Betaproteobacteria</taxon>
        <taxon>Rhodocyclales</taxon>
        <taxon>Zoogloeaceae</taxon>
        <taxon>Uliginosibacterium</taxon>
    </lineage>
</organism>
<keyword evidence="2" id="KW-1003">Cell membrane</keyword>
<feature type="transmembrane region" description="Helical" evidence="6">
    <location>
        <begin position="74"/>
        <end position="92"/>
    </location>
</feature>
<feature type="transmembrane region" description="Helical" evidence="6">
    <location>
        <begin position="220"/>
        <end position="239"/>
    </location>
</feature>
<keyword evidence="9" id="KW-1185">Reference proteome</keyword>
<dbReference type="Proteomes" id="UP001331561">
    <property type="component" value="Unassembled WGS sequence"/>
</dbReference>
<dbReference type="PANTHER" id="PTHR32322:SF18">
    <property type="entry name" value="S-ADENOSYLMETHIONINE_S-ADENOSYLHOMOCYSTEINE TRANSPORTER"/>
    <property type="match status" value="1"/>
</dbReference>
<feature type="transmembrane region" description="Helical" evidence="6">
    <location>
        <begin position="132"/>
        <end position="152"/>
    </location>
</feature>
<protein>
    <submittedName>
        <fullName evidence="8">EamA family transporter</fullName>
    </submittedName>
</protein>
<dbReference type="InterPro" id="IPR050638">
    <property type="entry name" value="AA-Vitamin_Transporters"/>
</dbReference>
<gene>
    <name evidence="8" type="ORF">VVD49_14270</name>
</gene>
<evidence type="ECO:0000313" key="9">
    <source>
        <dbReference type="Proteomes" id="UP001331561"/>
    </source>
</evidence>
<dbReference type="PANTHER" id="PTHR32322">
    <property type="entry name" value="INNER MEMBRANE TRANSPORTER"/>
    <property type="match status" value="1"/>
</dbReference>
<feature type="transmembrane region" description="Helical" evidence="6">
    <location>
        <begin position="42"/>
        <end position="62"/>
    </location>
</feature>
<sequence>MHSNPHSERLSREGILLLIGLALGWGFNWPVMKLIVAEVPPLTFRGVCLVIGGLGVMGLARLSGLSIAVPRDRWLQVWWLVFFNIIGWNIFATYGVRLLPAGRAALLGYTMPLWCVPLSVWLLNETLTPRRWLAIVLGIGGVLALMGEQVFGLMQAPIGAVFMLIAAWCWSTGMVLMKRWQIPINTVALTGWLMLLGGIPMVVAAFFVDGVPQQIPTTNALLGLLYNIVIGFMFGYWAWNRLVLLVSVSVSSLSSLITPLVGVAAGALMLGEQPGWAEFWAAVLILGAVAVINMGPPRSAPVTPAD</sequence>
<feature type="transmembrane region" description="Helical" evidence="6">
    <location>
        <begin position="104"/>
        <end position="123"/>
    </location>
</feature>